<evidence type="ECO:0000256" key="3">
    <source>
        <dbReference type="ARBA" id="ARBA00022692"/>
    </source>
</evidence>
<accession>A0A9C5YYD7</accession>
<evidence type="ECO:0000256" key="4">
    <source>
        <dbReference type="ARBA" id="ARBA00022989"/>
    </source>
</evidence>
<dbReference type="Pfam" id="PF04117">
    <property type="entry name" value="Mpv17_PMP22"/>
    <property type="match status" value="1"/>
</dbReference>
<dbReference type="AlphaFoldDB" id="A0A9C5YYD7"/>
<keyword evidence="7" id="KW-1185">Reference proteome</keyword>
<feature type="transmembrane region" description="Helical" evidence="6">
    <location>
        <begin position="158"/>
        <end position="175"/>
    </location>
</feature>
<evidence type="ECO:0000256" key="5">
    <source>
        <dbReference type="ARBA" id="ARBA00023136"/>
    </source>
</evidence>
<dbReference type="GeneID" id="119635674"/>
<dbReference type="PANTHER" id="PTHR11266:SF75">
    <property type="entry name" value="IP10007P-RELATED"/>
    <property type="match status" value="1"/>
</dbReference>
<dbReference type="KEGG" id="gfs:119635674"/>
<proteinExistence type="inferred from homology"/>
<sequence length="183" mass="21194">MCFARSLLKTCRRIYLERPLLGNCITYAILYPMGSFLHQNIDDKNYKHYDYVTMMRFSLFGAFYVAPLLHGWIKLTSAMWPNTNFKSGLAKTLVEQVSLSPLSSYTFFLGMALLEGKTFQNARKEANEKFLPTFKIASCVWPLLQLFSYSVLPERTRLLFIGFCSVCWTAFLAWVKKKSVKMT</sequence>
<dbReference type="InterPro" id="IPR007248">
    <property type="entry name" value="Mpv17_PMP22"/>
</dbReference>
<gene>
    <name evidence="8" type="primary">LOC119635674</name>
</gene>
<feature type="transmembrane region" description="Helical" evidence="6">
    <location>
        <begin position="49"/>
        <end position="73"/>
    </location>
</feature>
<dbReference type="Proteomes" id="UP000092443">
    <property type="component" value="Unplaced"/>
</dbReference>
<dbReference type="GO" id="GO:0005739">
    <property type="term" value="C:mitochondrion"/>
    <property type="evidence" value="ECO:0007669"/>
    <property type="project" value="TreeGrafter"/>
</dbReference>
<comment type="subcellular location">
    <subcellularLocation>
        <location evidence="1">Membrane</location>
        <topology evidence="1">Multi-pass membrane protein</topology>
    </subcellularLocation>
</comment>
<dbReference type="GO" id="GO:0016020">
    <property type="term" value="C:membrane"/>
    <property type="evidence" value="ECO:0007669"/>
    <property type="project" value="UniProtKB-SubCell"/>
</dbReference>
<evidence type="ECO:0000313" key="7">
    <source>
        <dbReference type="Proteomes" id="UP000092443"/>
    </source>
</evidence>
<keyword evidence="5 6" id="KW-0472">Membrane</keyword>
<evidence type="ECO:0000256" key="1">
    <source>
        <dbReference type="ARBA" id="ARBA00004141"/>
    </source>
</evidence>
<evidence type="ECO:0000313" key="8">
    <source>
        <dbReference type="RefSeq" id="XP_037886582.1"/>
    </source>
</evidence>
<feature type="transmembrane region" description="Helical" evidence="6">
    <location>
        <begin position="20"/>
        <end position="37"/>
    </location>
</feature>
<name>A0A9C5YYD7_9MUSC</name>
<evidence type="ECO:0000256" key="6">
    <source>
        <dbReference type="RuleBase" id="RU363053"/>
    </source>
</evidence>
<reference evidence="8" key="1">
    <citation type="submission" date="2025-08" db="UniProtKB">
        <authorList>
            <consortium name="RefSeq"/>
        </authorList>
    </citation>
    <scope>IDENTIFICATION</scope>
    <source>
        <tissue evidence="8">Whole body pupa</tissue>
    </source>
</reference>
<keyword evidence="3 6" id="KW-0812">Transmembrane</keyword>
<feature type="transmembrane region" description="Helical" evidence="6">
    <location>
        <begin position="134"/>
        <end position="152"/>
    </location>
</feature>
<dbReference type="PANTHER" id="PTHR11266">
    <property type="entry name" value="PEROXISOMAL MEMBRANE PROTEIN 2, PXMP2 MPV17"/>
    <property type="match status" value="1"/>
</dbReference>
<organism evidence="7 8">
    <name type="scientific">Glossina fuscipes</name>
    <dbReference type="NCBI Taxonomy" id="7396"/>
    <lineage>
        <taxon>Eukaryota</taxon>
        <taxon>Metazoa</taxon>
        <taxon>Ecdysozoa</taxon>
        <taxon>Arthropoda</taxon>
        <taxon>Hexapoda</taxon>
        <taxon>Insecta</taxon>
        <taxon>Pterygota</taxon>
        <taxon>Neoptera</taxon>
        <taxon>Endopterygota</taxon>
        <taxon>Diptera</taxon>
        <taxon>Brachycera</taxon>
        <taxon>Muscomorpha</taxon>
        <taxon>Hippoboscoidea</taxon>
        <taxon>Glossinidae</taxon>
        <taxon>Glossina</taxon>
    </lineage>
</organism>
<comment type="similarity">
    <text evidence="2 6">Belongs to the peroxisomal membrane protein PXMP2/4 family.</text>
</comment>
<protein>
    <submittedName>
        <fullName evidence="8">PXMP2/4 family protein 4-like</fullName>
    </submittedName>
</protein>
<evidence type="ECO:0000256" key="2">
    <source>
        <dbReference type="ARBA" id="ARBA00006824"/>
    </source>
</evidence>
<dbReference type="RefSeq" id="XP_037886582.1">
    <property type="nucleotide sequence ID" value="XM_038030654.1"/>
</dbReference>
<keyword evidence="4 6" id="KW-1133">Transmembrane helix</keyword>